<comment type="caution">
    <text evidence="12">The sequence shown here is derived from an EMBL/GenBank/DDBJ whole genome shotgun (WGS) entry which is preliminary data.</text>
</comment>
<evidence type="ECO:0000313" key="13">
    <source>
        <dbReference type="Proteomes" id="UP000234190"/>
    </source>
</evidence>
<protein>
    <recommendedName>
        <fullName evidence="5">Peptidoglycan hydrolase FlgJ</fullName>
    </recommendedName>
    <alternativeName>
        <fullName evidence="10">Muramidase FlgJ</fullName>
    </alternativeName>
</protein>
<evidence type="ECO:0000256" key="6">
    <source>
        <dbReference type="ARBA" id="ARBA00022764"/>
    </source>
</evidence>
<evidence type="ECO:0000256" key="10">
    <source>
        <dbReference type="ARBA" id="ARBA00030835"/>
    </source>
</evidence>
<sequence>MSLVQYTPRPGNPAASTLDFNALNSLKRGVSEGANAPLAEQKKVAQQFEALFIQQMLKQARQGSTTTGVFDSQQTRLAQSMGDEQMSLQLADPGIGLAQALLAQIQGGQGAAPVSGMGSANGQLPELAATRLPALKSRIGGDRSSDASSISGLINLLSKNPLSEKIYSAIKGAPKHIETFVSKMSEAAKFAAHESGVPAKLILSQAALESGWGRREIMREDGTTSHNLFGIKATSGWKGKVVNVMTTEYVDGVPRKMTQPFRAYDSYAESFADYARLIGQNKRYSDVVGAPTAEAAAHRIQAAGYATDPAYAEKLISIMSYFDTGPKRGV</sequence>
<keyword evidence="9" id="KW-0961">Cell wall biogenesis/degradation</keyword>
<comment type="subcellular location">
    <subcellularLocation>
        <location evidence="2">Periplasm</location>
    </subcellularLocation>
</comment>
<dbReference type="PRINTS" id="PR01002">
    <property type="entry name" value="FLGFLGJ"/>
</dbReference>
<evidence type="ECO:0000256" key="2">
    <source>
        <dbReference type="ARBA" id="ARBA00004418"/>
    </source>
</evidence>
<evidence type="ECO:0000256" key="8">
    <source>
        <dbReference type="ARBA" id="ARBA00023295"/>
    </source>
</evidence>
<keyword evidence="13" id="KW-1185">Reference proteome</keyword>
<gene>
    <name evidence="12" type="primary">flgJ</name>
    <name evidence="12" type="ORF">CR159_02525</name>
</gene>
<dbReference type="GO" id="GO:0044780">
    <property type="term" value="P:bacterial-type flagellum assembly"/>
    <property type="evidence" value="ECO:0007669"/>
    <property type="project" value="InterPro"/>
</dbReference>
<accession>A0A2N4UA86</accession>
<dbReference type="Pfam" id="PF10135">
    <property type="entry name" value="Rod-binding"/>
    <property type="match status" value="1"/>
</dbReference>
<dbReference type="InterPro" id="IPR051056">
    <property type="entry name" value="Glycosyl_Hydrolase_73"/>
</dbReference>
<dbReference type="GO" id="GO:0042597">
    <property type="term" value="C:periplasmic space"/>
    <property type="evidence" value="ECO:0007669"/>
    <property type="project" value="UniProtKB-SubCell"/>
</dbReference>
<dbReference type="GO" id="GO:0004040">
    <property type="term" value="F:amidase activity"/>
    <property type="evidence" value="ECO:0007669"/>
    <property type="project" value="InterPro"/>
</dbReference>
<dbReference type="RefSeq" id="WP_102072394.1">
    <property type="nucleotide sequence ID" value="NZ_PDNW01000001.1"/>
</dbReference>
<dbReference type="GO" id="GO:0071973">
    <property type="term" value="P:bacterial-type flagellum-dependent cell motility"/>
    <property type="evidence" value="ECO:0007669"/>
    <property type="project" value="TreeGrafter"/>
</dbReference>
<dbReference type="GO" id="GO:0071555">
    <property type="term" value="P:cell wall organization"/>
    <property type="evidence" value="ECO:0007669"/>
    <property type="project" value="UniProtKB-KW"/>
</dbReference>
<reference evidence="12 13" key="1">
    <citation type="submission" date="2017-10" db="EMBL/GenBank/DDBJ databases">
        <title>Two draft genome sequences of Pusillimonas sp. strains isolated from a nitrate- and radionuclide-contaminated groundwater in Russia.</title>
        <authorList>
            <person name="Grouzdev D.S."/>
            <person name="Tourova T.P."/>
            <person name="Goeva M.A."/>
            <person name="Babich T.L."/>
            <person name="Sokolova D.S."/>
            <person name="Abdullin R."/>
            <person name="Poltaraus A.B."/>
            <person name="Toshchakov S.V."/>
            <person name="Nazina T.N."/>
        </authorList>
    </citation>
    <scope>NUCLEOTIDE SEQUENCE [LARGE SCALE GENOMIC DNA]</scope>
    <source>
        <strain evidence="12 13">JR1/69-3-13</strain>
    </source>
</reference>
<feature type="domain" description="Mannosyl-glycoprotein endo-beta-N-acetylglucosamidase-like" evidence="11">
    <location>
        <begin position="172"/>
        <end position="328"/>
    </location>
</feature>
<evidence type="ECO:0000256" key="4">
    <source>
        <dbReference type="ARBA" id="ARBA00007974"/>
    </source>
</evidence>
<evidence type="ECO:0000313" key="12">
    <source>
        <dbReference type="EMBL" id="PLC51908.1"/>
    </source>
</evidence>
<dbReference type="AlphaFoldDB" id="A0A2N4UA86"/>
<comment type="function">
    <text evidence="1">Flagellum-specific muramidase which hydrolyzes the peptidoglycan layer to assemble the rod structure in the periplasmic space.</text>
</comment>
<evidence type="ECO:0000256" key="7">
    <source>
        <dbReference type="ARBA" id="ARBA00022801"/>
    </source>
</evidence>
<dbReference type="OrthoDB" id="289937at2"/>
<keyword evidence="12" id="KW-0969">Cilium</keyword>
<dbReference type="InterPro" id="IPR019301">
    <property type="entry name" value="Flagellar_prot_FlgJ_N"/>
</dbReference>
<proteinExistence type="inferred from homology"/>
<dbReference type="InterPro" id="IPR002901">
    <property type="entry name" value="MGlyc_endo_b_GlcNAc-like_dom"/>
</dbReference>
<keyword evidence="7 12" id="KW-0378">Hydrolase</keyword>
<dbReference type="Gene3D" id="1.10.530.10">
    <property type="match status" value="1"/>
</dbReference>
<dbReference type="FunFam" id="2.10.70.40:FF:000001">
    <property type="entry name" value="Flagellar assembly peptidoglycan hydrolase FlgJ"/>
    <property type="match status" value="1"/>
</dbReference>
<dbReference type="GO" id="GO:0016798">
    <property type="term" value="F:hydrolase activity, acting on glycosyl bonds"/>
    <property type="evidence" value="ECO:0007669"/>
    <property type="project" value="UniProtKB-KW"/>
</dbReference>
<dbReference type="EMBL" id="PDNW01000001">
    <property type="protein sequence ID" value="PLC51908.1"/>
    <property type="molecule type" value="Genomic_DNA"/>
</dbReference>
<dbReference type="Pfam" id="PF01832">
    <property type="entry name" value="Glucosaminidase"/>
    <property type="match status" value="1"/>
</dbReference>
<dbReference type="PANTHER" id="PTHR33308:SF9">
    <property type="entry name" value="PEPTIDOGLYCAN HYDROLASE FLGJ"/>
    <property type="match status" value="1"/>
</dbReference>
<keyword evidence="8" id="KW-0326">Glycosidase</keyword>
<evidence type="ECO:0000256" key="3">
    <source>
        <dbReference type="ARBA" id="ARBA00006880"/>
    </source>
</evidence>
<keyword evidence="12" id="KW-0282">Flagellum</keyword>
<evidence type="ECO:0000256" key="1">
    <source>
        <dbReference type="ARBA" id="ARBA00002954"/>
    </source>
</evidence>
<dbReference type="PANTHER" id="PTHR33308">
    <property type="entry name" value="PEPTIDOGLYCAN HYDROLASE FLGJ"/>
    <property type="match status" value="1"/>
</dbReference>
<dbReference type="SMART" id="SM00047">
    <property type="entry name" value="LYZ2"/>
    <property type="match status" value="1"/>
</dbReference>
<organism evidence="12 13">
    <name type="scientific">Pollutimonas subterranea</name>
    <dbReference type="NCBI Taxonomy" id="2045210"/>
    <lineage>
        <taxon>Bacteria</taxon>
        <taxon>Pseudomonadati</taxon>
        <taxon>Pseudomonadota</taxon>
        <taxon>Betaproteobacteria</taxon>
        <taxon>Burkholderiales</taxon>
        <taxon>Alcaligenaceae</taxon>
        <taxon>Pollutimonas</taxon>
    </lineage>
</organism>
<dbReference type="Proteomes" id="UP000234190">
    <property type="component" value="Unassembled WGS sequence"/>
</dbReference>
<keyword evidence="6" id="KW-0574">Periplasm</keyword>
<dbReference type="NCBIfam" id="TIGR02541">
    <property type="entry name" value="flagell_FlgJ"/>
    <property type="match status" value="1"/>
</dbReference>
<evidence type="ECO:0000259" key="11">
    <source>
        <dbReference type="SMART" id="SM00047"/>
    </source>
</evidence>
<evidence type="ECO:0000256" key="9">
    <source>
        <dbReference type="ARBA" id="ARBA00023316"/>
    </source>
</evidence>
<comment type="similarity">
    <text evidence="3">In the N-terminal section; belongs to the FlgJ family.</text>
</comment>
<name>A0A2N4UA86_9BURK</name>
<comment type="similarity">
    <text evidence="4">In the C-terminal section; belongs to the glycosyl hydrolase 73 family.</text>
</comment>
<dbReference type="Gene3D" id="2.10.70.40">
    <property type="entry name" value="peptidoglycan hydrolase"/>
    <property type="match status" value="1"/>
</dbReference>
<dbReference type="InterPro" id="IPR013377">
    <property type="entry name" value="FlgJ"/>
</dbReference>
<evidence type="ECO:0000256" key="5">
    <source>
        <dbReference type="ARBA" id="ARBA00013433"/>
    </source>
</evidence>
<keyword evidence="12" id="KW-0966">Cell projection</keyword>